<dbReference type="OrthoDB" id="10065185at2759"/>
<feature type="domain" description="CPSF6/7 RSLD" evidence="1">
    <location>
        <begin position="54"/>
        <end position="82"/>
    </location>
</feature>
<dbReference type="VEuPathDB" id="VectorBase:HLOH_057481"/>
<proteinExistence type="predicted"/>
<accession>A0A9J6GDH0</accession>
<comment type="caution">
    <text evidence="2">The sequence shown here is derived from an EMBL/GenBank/DDBJ whole genome shotgun (WGS) entry which is preliminary data.</text>
</comment>
<evidence type="ECO:0000259" key="1">
    <source>
        <dbReference type="Pfam" id="PF25524"/>
    </source>
</evidence>
<dbReference type="Pfam" id="PF25524">
    <property type="entry name" value="RSLD_CPSF6"/>
    <property type="match status" value="1"/>
</dbReference>
<evidence type="ECO:0000313" key="3">
    <source>
        <dbReference type="Proteomes" id="UP000821853"/>
    </source>
</evidence>
<evidence type="ECO:0000313" key="2">
    <source>
        <dbReference type="EMBL" id="KAH9373442.1"/>
    </source>
</evidence>
<dbReference type="InterPro" id="IPR057951">
    <property type="entry name" value="CPSF6/7_RSLD_N"/>
</dbReference>
<keyword evidence="3" id="KW-1185">Reference proteome</keyword>
<gene>
    <name evidence="2" type="ORF">HPB48_009487</name>
</gene>
<dbReference type="EMBL" id="JABSTR010000006">
    <property type="protein sequence ID" value="KAH9373442.1"/>
    <property type="molecule type" value="Genomic_DNA"/>
</dbReference>
<dbReference type="AlphaFoldDB" id="A0A9J6GDH0"/>
<reference evidence="2 3" key="1">
    <citation type="journal article" date="2020" name="Cell">
        <title>Large-Scale Comparative Analyses of Tick Genomes Elucidate Their Genetic Diversity and Vector Capacities.</title>
        <authorList>
            <consortium name="Tick Genome and Microbiome Consortium (TIGMIC)"/>
            <person name="Jia N."/>
            <person name="Wang J."/>
            <person name="Shi W."/>
            <person name="Du L."/>
            <person name="Sun Y."/>
            <person name="Zhan W."/>
            <person name="Jiang J.F."/>
            <person name="Wang Q."/>
            <person name="Zhang B."/>
            <person name="Ji P."/>
            <person name="Bell-Sakyi L."/>
            <person name="Cui X.M."/>
            <person name="Yuan T.T."/>
            <person name="Jiang B.G."/>
            <person name="Yang W.F."/>
            <person name="Lam T.T."/>
            <person name="Chang Q.C."/>
            <person name="Ding S.J."/>
            <person name="Wang X.J."/>
            <person name="Zhu J.G."/>
            <person name="Ruan X.D."/>
            <person name="Zhao L."/>
            <person name="Wei J.T."/>
            <person name="Ye R.Z."/>
            <person name="Que T.C."/>
            <person name="Du C.H."/>
            <person name="Zhou Y.H."/>
            <person name="Cheng J.X."/>
            <person name="Dai P.F."/>
            <person name="Guo W.B."/>
            <person name="Han X.H."/>
            <person name="Huang E.J."/>
            <person name="Li L.F."/>
            <person name="Wei W."/>
            <person name="Gao Y.C."/>
            <person name="Liu J.Z."/>
            <person name="Shao H.Z."/>
            <person name="Wang X."/>
            <person name="Wang C.C."/>
            <person name="Yang T.C."/>
            <person name="Huo Q.B."/>
            <person name="Li W."/>
            <person name="Chen H.Y."/>
            <person name="Chen S.E."/>
            <person name="Zhou L.G."/>
            <person name="Ni X.B."/>
            <person name="Tian J.H."/>
            <person name="Sheng Y."/>
            <person name="Liu T."/>
            <person name="Pan Y.S."/>
            <person name="Xia L.Y."/>
            <person name="Li J."/>
            <person name="Zhao F."/>
            <person name="Cao W.C."/>
        </authorList>
    </citation>
    <scope>NUCLEOTIDE SEQUENCE [LARGE SCALE GENOMIC DNA]</scope>
    <source>
        <strain evidence="2">HaeL-2018</strain>
    </source>
</reference>
<organism evidence="2 3">
    <name type="scientific">Haemaphysalis longicornis</name>
    <name type="common">Bush tick</name>
    <dbReference type="NCBI Taxonomy" id="44386"/>
    <lineage>
        <taxon>Eukaryota</taxon>
        <taxon>Metazoa</taxon>
        <taxon>Ecdysozoa</taxon>
        <taxon>Arthropoda</taxon>
        <taxon>Chelicerata</taxon>
        <taxon>Arachnida</taxon>
        <taxon>Acari</taxon>
        <taxon>Parasitiformes</taxon>
        <taxon>Ixodida</taxon>
        <taxon>Ixodoidea</taxon>
        <taxon>Ixodidae</taxon>
        <taxon>Haemaphysalinae</taxon>
        <taxon>Haemaphysalis</taxon>
    </lineage>
</organism>
<protein>
    <recommendedName>
        <fullName evidence="1">CPSF6/7 RSLD domain-containing protein</fullName>
    </recommendedName>
</protein>
<dbReference type="Proteomes" id="UP000821853">
    <property type="component" value="Chromosome 4"/>
</dbReference>
<sequence>MPGSQGADGSYDKDRLSIRYTGKLSKCLMEAGVYRASEGDCARQDPLNPPINEAEFEEIMSRNRTVSSSAIARAVADASAGKCFPLLDPSLESTLSLLGGSHHLEASPQEEWRPPPFFPPHSWHLHTIAFFLGCKRCESIAIKECNPVTVVSLFIAQTAN</sequence>
<name>A0A9J6GDH0_HAELO</name>